<feature type="transmembrane region" description="Helical" evidence="13">
    <location>
        <begin position="92"/>
        <end position="111"/>
    </location>
</feature>
<evidence type="ECO:0000256" key="5">
    <source>
        <dbReference type="ARBA" id="ARBA00022679"/>
    </source>
</evidence>
<dbReference type="Pfam" id="PF13493">
    <property type="entry name" value="DUF4118"/>
    <property type="match status" value="1"/>
</dbReference>
<evidence type="ECO:0000256" key="3">
    <source>
        <dbReference type="ARBA" id="ARBA00012438"/>
    </source>
</evidence>
<dbReference type="GO" id="GO:0016020">
    <property type="term" value="C:membrane"/>
    <property type="evidence" value="ECO:0007669"/>
    <property type="project" value="UniProtKB-SubCell"/>
</dbReference>
<evidence type="ECO:0000259" key="14">
    <source>
        <dbReference type="PROSITE" id="PS50109"/>
    </source>
</evidence>
<dbReference type="InterPro" id="IPR004358">
    <property type="entry name" value="Sig_transdc_His_kin-like_C"/>
</dbReference>
<dbReference type="InterPro" id="IPR036890">
    <property type="entry name" value="HATPase_C_sf"/>
</dbReference>
<dbReference type="SMART" id="SM00387">
    <property type="entry name" value="HATPase_c"/>
    <property type="match status" value="1"/>
</dbReference>
<keyword evidence="7" id="KW-0547">Nucleotide-binding</keyword>
<keyword evidence="5" id="KW-0808">Transferase</keyword>
<dbReference type="InterPro" id="IPR025201">
    <property type="entry name" value="KdpD_TM"/>
</dbReference>
<comment type="catalytic activity">
    <reaction evidence="1">
        <text>ATP + protein L-histidine = ADP + protein N-phospho-L-histidine.</text>
        <dbReference type="EC" id="2.7.13.3"/>
    </reaction>
</comment>
<dbReference type="GO" id="GO:0000160">
    <property type="term" value="P:phosphorelay signal transduction system"/>
    <property type="evidence" value="ECO:0007669"/>
    <property type="project" value="UniProtKB-KW"/>
</dbReference>
<evidence type="ECO:0000256" key="12">
    <source>
        <dbReference type="ARBA" id="ARBA00023136"/>
    </source>
</evidence>
<comment type="subcellular location">
    <subcellularLocation>
        <location evidence="2">Membrane</location>
        <topology evidence="2">Multi-pass membrane protein</topology>
    </subcellularLocation>
</comment>
<evidence type="ECO:0000256" key="13">
    <source>
        <dbReference type="SAM" id="Phobius"/>
    </source>
</evidence>
<evidence type="ECO:0000256" key="9">
    <source>
        <dbReference type="ARBA" id="ARBA00022840"/>
    </source>
</evidence>
<evidence type="ECO:0000256" key="4">
    <source>
        <dbReference type="ARBA" id="ARBA00022553"/>
    </source>
</evidence>
<evidence type="ECO:0000256" key="7">
    <source>
        <dbReference type="ARBA" id="ARBA00022741"/>
    </source>
</evidence>
<accession>A0A2D2D0G1</accession>
<dbReference type="EMBL" id="CP023737">
    <property type="protein sequence ID" value="ATQ68491.1"/>
    <property type="molecule type" value="Genomic_DNA"/>
</dbReference>
<sequence length="339" mass="36459">MGVILTAAWRSRAWPLWTRYAGATALSLLGFFVQLALRQEIPPHFFLLSLPATLFSAVLFGGNPATWSIALSAGSTGYFLLEPQGFAIGDRIDAMALVLFIATALLLVFVVDELFQELRRTGHAAATARDELGRLGEAGRLKDLLLQEMSHRTKNDLQFLSSMLQIEGRALEEGRGRASLLAAASRMTVVGRVHSLLQHSGSDRVEMQPLFDELCADLRISLIGLRPIALRAEVTTGLLPLDAARSIALIVNELVTNALKHAFPEDRSGTVTVRLTREAGALRLLVMDDGVGHPAATTSPGTGFGQKLVRSLAQQLGGALTIEAGSAGTRCELRFPSPT</sequence>
<keyword evidence="6 13" id="KW-0812">Transmembrane</keyword>
<dbReference type="InterPro" id="IPR005467">
    <property type="entry name" value="His_kinase_dom"/>
</dbReference>
<keyword evidence="8 15" id="KW-0418">Kinase</keyword>
<evidence type="ECO:0000256" key="11">
    <source>
        <dbReference type="ARBA" id="ARBA00023012"/>
    </source>
</evidence>
<dbReference type="GO" id="GO:0005524">
    <property type="term" value="F:ATP binding"/>
    <property type="evidence" value="ECO:0007669"/>
    <property type="project" value="UniProtKB-KW"/>
</dbReference>
<dbReference type="PANTHER" id="PTHR41523">
    <property type="entry name" value="TWO-COMPONENT SYSTEM SENSOR PROTEIN"/>
    <property type="match status" value="1"/>
</dbReference>
<proteinExistence type="predicted"/>
<dbReference type="Proteomes" id="UP000230709">
    <property type="component" value="Chromosome"/>
</dbReference>
<dbReference type="Pfam" id="PF07568">
    <property type="entry name" value="HisKA_2"/>
    <property type="match status" value="1"/>
</dbReference>
<evidence type="ECO:0000256" key="2">
    <source>
        <dbReference type="ARBA" id="ARBA00004141"/>
    </source>
</evidence>
<reference evidence="16" key="1">
    <citation type="submission" date="2017-10" db="EMBL/GenBank/DDBJ databases">
        <title>Completed PacBio SMRT sequence of Methylosinus trichosporium OB3b reveals presence of a third large plasmid.</title>
        <authorList>
            <person name="Charles T.C."/>
            <person name="Lynch M.D.J."/>
            <person name="Heil J.R."/>
            <person name="Cheng J."/>
        </authorList>
    </citation>
    <scope>NUCLEOTIDE SEQUENCE [LARGE SCALE GENOMIC DNA]</scope>
    <source>
        <strain evidence="16">OB3b</strain>
    </source>
</reference>
<dbReference type="InterPro" id="IPR003594">
    <property type="entry name" value="HATPase_dom"/>
</dbReference>
<evidence type="ECO:0000256" key="10">
    <source>
        <dbReference type="ARBA" id="ARBA00022989"/>
    </source>
</evidence>
<organism evidence="15 16">
    <name type="scientific">Methylosinus trichosporium (strain ATCC 35070 / NCIMB 11131 / UNIQEM 75 / OB3b)</name>
    <dbReference type="NCBI Taxonomy" id="595536"/>
    <lineage>
        <taxon>Bacteria</taxon>
        <taxon>Pseudomonadati</taxon>
        <taxon>Pseudomonadota</taxon>
        <taxon>Alphaproteobacteria</taxon>
        <taxon>Hyphomicrobiales</taxon>
        <taxon>Methylocystaceae</taxon>
        <taxon>Methylosinus</taxon>
    </lineage>
</organism>
<evidence type="ECO:0000256" key="6">
    <source>
        <dbReference type="ARBA" id="ARBA00022692"/>
    </source>
</evidence>
<dbReference type="STRING" id="595536.GCA_000178815_02797"/>
<dbReference type="AlphaFoldDB" id="A0A2D2D0G1"/>
<gene>
    <name evidence="15" type="ORF">CQW49_11835</name>
</gene>
<keyword evidence="12 13" id="KW-0472">Membrane</keyword>
<keyword evidence="10 13" id="KW-1133">Transmembrane helix</keyword>
<dbReference type="EC" id="2.7.13.3" evidence="3"/>
<evidence type="ECO:0000256" key="1">
    <source>
        <dbReference type="ARBA" id="ARBA00000085"/>
    </source>
</evidence>
<dbReference type="SUPFAM" id="SSF55874">
    <property type="entry name" value="ATPase domain of HSP90 chaperone/DNA topoisomerase II/histidine kinase"/>
    <property type="match status" value="1"/>
</dbReference>
<keyword evidence="16" id="KW-1185">Reference proteome</keyword>
<dbReference type="Gene3D" id="1.20.120.620">
    <property type="entry name" value="Backbone structure of the membrane domain of e. Coli histidine kinase receptor kdpd"/>
    <property type="match status" value="1"/>
</dbReference>
<dbReference type="Pfam" id="PF02518">
    <property type="entry name" value="HATPase_c"/>
    <property type="match status" value="1"/>
</dbReference>
<dbReference type="KEGG" id="mtw:CQW49_11835"/>
<feature type="domain" description="Histidine kinase" evidence="14">
    <location>
        <begin position="148"/>
        <end position="339"/>
    </location>
</feature>
<dbReference type="PRINTS" id="PR00344">
    <property type="entry name" value="BCTRLSENSOR"/>
</dbReference>
<evidence type="ECO:0000256" key="8">
    <source>
        <dbReference type="ARBA" id="ARBA00022777"/>
    </source>
</evidence>
<dbReference type="InterPro" id="IPR038318">
    <property type="entry name" value="KdpD_sf"/>
</dbReference>
<dbReference type="Gene3D" id="3.30.565.10">
    <property type="entry name" value="Histidine kinase-like ATPase, C-terminal domain"/>
    <property type="match status" value="1"/>
</dbReference>
<keyword evidence="4" id="KW-0597">Phosphoprotein</keyword>
<dbReference type="GO" id="GO:0004673">
    <property type="term" value="F:protein histidine kinase activity"/>
    <property type="evidence" value="ECO:0007669"/>
    <property type="project" value="UniProtKB-EC"/>
</dbReference>
<protein>
    <recommendedName>
        <fullName evidence="3">histidine kinase</fullName>
        <ecNumber evidence="3">2.7.13.3</ecNumber>
    </recommendedName>
</protein>
<keyword evidence="11" id="KW-0902">Two-component regulatory system</keyword>
<dbReference type="RefSeq" id="WP_003612322.1">
    <property type="nucleotide sequence ID" value="NZ_ADVE02000001.1"/>
</dbReference>
<dbReference type="PROSITE" id="PS50109">
    <property type="entry name" value="HIS_KIN"/>
    <property type="match status" value="1"/>
</dbReference>
<dbReference type="PANTHER" id="PTHR41523:SF8">
    <property type="entry name" value="ETHYLENE RESPONSE SENSOR PROTEIN"/>
    <property type="match status" value="1"/>
</dbReference>
<evidence type="ECO:0000313" key="16">
    <source>
        <dbReference type="Proteomes" id="UP000230709"/>
    </source>
</evidence>
<feature type="transmembrane region" description="Helical" evidence="13">
    <location>
        <begin position="54"/>
        <end position="80"/>
    </location>
</feature>
<name>A0A2D2D0G1_METT3</name>
<evidence type="ECO:0000313" key="15">
    <source>
        <dbReference type="EMBL" id="ATQ68491.1"/>
    </source>
</evidence>
<keyword evidence="9" id="KW-0067">ATP-binding</keyword>
<dbReference type="InterPro" id="IPR011495">
    <property type="entry name" value="Sig_transdc_His_kin_sub2_dim/P"/>
</dbReference>